<evidence type="ECO:0000313" key="2">
    <source>
        <dbReference type="Proteomes" id="UP000030848"/>
    </source>
</evidence>
<proteinExistence type="predicted"/>
<organism evidence="1 2">
    <name type="scientific">Saccharomonospora viridis</name>
    <dbReference type="NCBI Taxonomy" id="1852"/>
    <lineage>
        <taxon>Bacteria</taxon>
        <taxon>Bacillati</taxon>
        <taxon>Actinomycetota</taxon>
        <taxon>Actinomycetes</taxon>
        <taxon>Pseudonocardiales</taxon>
        <taxon>Pseudonocardiaceae</taxon>
        <taxon>Saccharomonospora</taxon>
    </lineage>
</organism>
<reference evidence="1 2" key="1">
    <citation type="submission" date="2014-10" db="EMBL/GenBank/DDBJ databases">
        <title>Genome sequence of Micropolyspora internatus JCM3315.</title>
        <authorList>
            <person name="Shin S.-K."/>
            <person name="Yi H."/>
        </authorList>
    </citation>
    <scope>NUCLEOTIDE SEQUENCE [LARGE SCALE GENOMIC DNA]</scope>
    <source>
        <strain evidence="1 2">JCM 3315</strain>
    </source>
</reference>
<dbReference type="Proteomes" id="UP000030848">
    <property type="component" value="Unassembled WGS sequence"/>
</dbReference>
<comment type="caution">
    <text evidence="1">The sequence shown here is derived from an EMBL/GenBank/DDBJ whole genome shotgun (WGS) entry which is preliminary data.</text>
</comment>
<protein>
    <submittedName>
        <fullName evidence="1">Uncharacterized protein</fullName>
    </submittedName>
</protein>
<accession>A0A837D7P6</accession>
<gene>
    <name evidence="1" type="ORF">MINT15_26460</name>
</gene>
<evidence type="ECO:0000313" key="1">
    <source>
        <dbReference type="EMBL" id="KHF42444.1"/>
    </source>
</evidence>
<name>A0A837D7P6_9PSEU</name>
<sequence>MRAVAWWTAAALAVLLLATAARLTYGAARTWNGWGPRASSPAWNTGP</sequence>
<dbReference type="EMBL" id="JRZE01000006">
    <property type="protein sequence ID" value="KHF42444.1"/>
    <property type="molecule type" value="Genomic_DNA"/>
</dbReference>
<dbReference type="AlphaFoldDB" id="A0A837D7P6"/>